<dbReference type="Proteomes" id="UP000007110">
    <property type="component" value="Unassembled WGS sequence"/>
</dbReference>
<dbReference type="Pfam" id="PF11838">
    <property type="entry name" value="ERAP1_C"/>
    <property type="match status" value="2"/>
</dbReference>
<name>A0A7M7PEY1_STRPU</name>
<evidence type="ECO:0000313" key="3">
    <source>
        <dbReference type="EnsemblMetazoa" id="XP_030850142"/>
    </source>
</evidence>
<dbReference type="RefSeq" id="XP_030850142.1">
    <property type="nucleotide sequence ID" value="XM_030994282.1"/>
</dbReference>
<comment type="similarity">
    <text evidence="1">Belongs to the peptidase M1 family.</text>
</comment>
<accession>A0A7M7PEY1</accession>
<evidence type="ECO:0000256" key="1">
    <source>
        <dbReference type="ARBA" id="ARBA00010136"/>
    </source>
</evidence>
<feature type="domain" description="ERAP1-like C-terminal" evidence="2">
    <location>
        <begin position="4"/>
        <end position="93"/>
    </location>
</feature>
<reference evidence="4" key="1">
    <citation type="submission" date="2015-02" db="EMBL/GenBank/DDBJ databases">
        <title>Genome sequencing for Strongylocentrotus purpuratus.</title>
        <authorList>
            <person name="Murali S."/>
            <person name="Liu Y."/>
            <person name="Vee V."/>
            <person name="English A."/>
            <person name="Wang M."/>
            <person name="Skinner E."/>
            <person name="Han Y."/>
            <person name="Muzny D.M."/>
            <person name="Worley K.C."/>
            <person name="Gibbs R.A."/>
        </authorList>
    </citation>
    <scope>NUCLEOTIDE SEQUENCE</scope>
</reference>
<evidence type="ECO:0000259" key="2">
    <source>
        <dbReference type="Pfam" id="PF11838"/>
    </source>
</evidence>
<keyword evidence="4" id="KW-1185">Reference proteome</keyword>
<dbReference type="OMA" id="RMEATHT"/>
<sequence>MEDHTIISPASRAALIDDVFSFATEGRLNLSVALDLTRYLEHETDYVPWKGAIVTFEYIDRMLRTTPVYGIFKEYILHQARTVYEYVGWNNTGPHQEKIPPDYRSFAYSTRVASGGADVWESTWDSYKQSSPGEAKHWLAALTATGEPWLINRLLSRTLDPEQLSLTDTVSVFQYVSGNPIGGYLAWNFFRDQWDLLKDRYGSGLFLMGDIITAVTEWFNTQYQLEELETFISSKKEDLDNLSGVSNFLQAVDNTKANIRWMENNYGQLEVWLEYWKTQKS</sequence>
<dbReference type="InterPro" id="IPR024571">
    <property type="entry name" value="ERAP1-like_C_dom"/>
</dbReference>
<evidence type="ECO:0000313" key="4">
    <source>
        <dbReference type="Proteomes" id="UP000007110"/>
    </source>
</evidence>
<protein>
    <recommendedName>
        <fullName evidence="2">ERAP1-like C-terminal domain-containing protein</fullName>
    </recommendedName>
</protein>
<dbReference type="KEGG" id="spu:115927926"/>
<dbReference type="GeneID" id="115927926"/>
<reference evidence="3" key="2">
    <citation type="submission" date="2021-01" db="UniProtKB">
        <authorList>
            <consortium name="EnsemblMetazoa"/>
        </authorList>
    </citation>
    <scope>IDENTIFICATION</scope>
</reference>
<dbReference type="InParanoid" id="A0A7M7PEY1"/>
<organism evidence="3 4">
    <name type="scientific">Strongylocentrotus purpuratus</name>
    <name type="common">Purple sea urchin</name>
    <dbReference type="NCBI Taxonomy" id="7668"/>
    <lineage>
        <taxon>Eukaryota</taxon>
        <taxon>Metazoa</taxon>
        <taxon>Echinodermata</taxon>
        <taxon>Eleutherozoa</taxon>
        <taxon>Echinozoa</taxon>
        <taxon>Echinoidea</taxon>
        <taxon>Euechinoidea</taxon>
        <taxon>Echinacea</taxon>
        <taxon>Camarodonta</taxon>
        <taxon>Echinidea</taxon>
        <taxon>Strongylocentrotidae</taxon>
        <taxon>Strongylocentrotus</taxon>
    </lineage>
</organism>
<dbReference type="InterPro" id="IPR050344">
    <property type="entry name" value="Peptidase_M1_aminopeptidases"/>
</dbReference>
<dbReference type="Gene3D" id="1.25.50.20">
    <property type="match status" value="2"/>
</dbReference>
<dbReference type="EnsemblMetazoa" id="XM_030994282">
    <property type="protein sequence ID" value="XP_030850142"/>
    <property type="gene ID" value="LOC115927926"/>
</dbReference>
<dbReference type="AlphaFoldDB" id="A0A7M7PEY1"/>
<proteinExistence type="inferred from homology"/>
<dbReference type="PANTHER" id="PTHR11533:SF294">
    <property type="entry name" value="THYROTROPIN-RELEASING HORMONE-DEGRADING ECTOENZYME"/>
    <property type="match status" value="1"/>
</dbReference>
<dbReference type="OrthoDB" id="6750768at2759"/>
<feature type="domain" description="ERAP1-like C-terminal" evidence="2">
    <location>
        <begin position="95"/>
        <end position="255"/>
    </location>
</feature>
<dbReference type="PANTHER" id="PTHR11533">
    <property type="entry name" value="PROTEASE M1 ZINC METALLOPROTEASE"/>
    <property type="match status" value="1"/>
</dbReference>